<accession>A0A9P7A2T5</accession>
<evidence type="ECO:0000256" key="1">
    <source>
        <dbReference type="ARBA" id="ARBA00004141"/>
    </source>
</evidence>
<keyword evidence="4 5" id="KW-0472">Membrane</keyword>
<protein>
    <submittedName>
        <fullName evidence="7">ABC transporter type 1, transmembrane domain-containing protein</fullName>
    </submittedName>
</protein>
<dbReference type="EMBL" id="JABBWD010000006">
    <property type="protein sequence ID" value="KAG1781399.1"/>
    <property type="molecule type" value="Genomic_DNA"/>
</dbReference>
<evidence type="ECO:0000256" key="2">
    <source>
        <dbReference type="ARBA" id="ARBA00022692"/>
    </source>
</evidence>
<dbReference type="PANTHER" id="PTHR24222">
    <property type="entry name" value="ABC TRANSPORTER B FAMILY"/>
    <property type="match status" value="1"/>
</dbReference>
<organism evidence="7 8">
    <name type="scientific">Suillus placidus</name>
    <dbReference type="NCBI Taxonomy" id="48579"/>
    <lineage>
        <taxon>Eukaryota</taxon>
        <taxon>Fungi</taxon>
        <taxon>Dikarya</taxon>
        <taxon>Basidiomycota</taxon>
        <taxon>Agaricomycotina</taxon>
        <taxon>Agaricomycetes</taxon>
        <taxon>Agaricomycetidae</taxon>
        <taxon>Boletales</taxon>
        <taxon>Suillineae</taxon>
        <taxon>Suillaceae</taxon>
        <taxon>Suillus</taxon>
    </lineage>
</organism>
<proteinExistence type="predicted"/>
<feature type="transmembrane region" description="Helical" evidence="5">
    <location>
        <begin position="129"/>
        <end position="149"/>
    </location>
</feature>
<dbReference type="AlphaFoldDB" id="A0A9P7A2T5"/>
<dbReference type="Gene3D" id="1.20.1560.10">
    <property type="entry name" value="ABC transporter type 1, transmembrane domain"/>
    <property type="match status" value="1"/>
</dbReference>
<evidence type="ECO:0000256" key="4">
    <source>
        <dbReference type="ARBA" id="ARBA00023136"/>
    </source>
</evidence>
<sequence>MTLIFGNLTQDFVTFGLAENEYYQSLQSGDANAVEQVQAALDAAASWFRHSTSLDASYLVYIGIAMFVSTYLYMYTWVYTSEVNGRRIRERYLQAILRQEIAYFDDVGAGEVATRIQSDTLQLGISEKVTLAVTFISAFFIGFILAFAWSWRLALALSSILPCIAIIGGIMNKFGSKYTQ</sequence>
<dbReference type="PANTHER" id="PTHR24222:SF76">
    <property type="entry name" value="MYCOBACTIN IMPORT ATP-BINDING_PERMEASE PROTEIN IRTB"/>
    <property type="match status" value="1"/>
</dbReference>
<evidence type="ECO:0000259" key="6">
    <source>
        <dbReference type="PROSITE" id="PS50929"/>
    </source>
</evidence>
<dbReference type="GO" id="GO:0005886">
    <property type="term" value="C:plasma membrane"/>
    <property type="evidence" value="ECO:0007669"/>
    <property type="project" value="TreeGrafter"/>
</dbReference>
<dbReference type="Proteomes" id="UP000714275">
    <property type="component" value="Unassembled WGS sequence"/>
</dbReference>
<dbReference type="InterPro" id="IPR036640">
    <property type="entry name" value="ABC1_TM_sf"/>
</dbReference>
<dbReference type="GO" id="GO:0140359">
    <property type="term" value="F:ABC-type transporter activity"/>
    <property type="evidence" value="ECO:0007669"/>
    <property type="project" value="InterPro"/>
</dbReference>
<keyword evidence="8" id="KW-1185">Reference proteome</keyword>
<dbReference type="InterPro" id="IPR039421">
    <property type="entry name" value="Type_1_exporter"/>
</dbReference>
<dbReference type="SUPFAM" id="SSF90123">
    <property type="entry name" value="ABC transporter transmembrane region"/>
    <property type="match status" value="1"/>
</dbReference>
<dbReference type="PROSITE" id="PS50929">
    <property type="entry name" value="ABC_TM1F"/>
    <property type="match status" value="1"/>
</dbReference>
<keyword evidence="2 5" id="KW-0812">Transmembrane</keyword>
<dbReference type="CDD" id="cd18577">
    <property type="entry name" value="ABC_6TM_Pgp_ABCB1_D1_like"/>
    <property type="match status" value="1"/>
</dbReference>
<dbReference type="Pfam" id="PF00664">
    <property type="entry name" value="ABC_membrane"/>
    <property type="match status" value="1"/>
</dbReference>
<reference evidence="7" key="1">
    <citation type="journal article" date="2020" name="New Phytol.">
        <title>Comparative genomics reveals dynamic genome evolution in host specialist ectomycorrhizal fungi.</title>
        <authorList>
            <person name="Lofgren L.A."/>
            <person name="Nguyen N.H."/>
            <person name="Vilgalys R."/>
            <person name="Ruytinx J."/>
            <person name="Liao H.L."/>
            <person name="Branco S."/>
            <person name="Kuo A."/>
            <person name="LaButti K."/>
            <person name="Lipzen A."/>
            <person name="Andreopoulos W."/>
            <person name="Pangilinan J."/>
            <person name="Riley R."/>
            <person name="Hundley H."/>
            <person name="Na H."/>
            <person name="Barry K."/>
            <person name="Grigoriev I.V."/>
            <person name="Stajich J.E."/>
            <person name="Kennedy P.G."/>
        </authorList>
    </citation>
    <scope>NUCLEOTIDE SEQUENCE</scope>
    <source>
        <strain evidence="7">DOB743</strain>
    </source>
</reference>
<keyword evidence="3 5" id="KW-1133">Transmembrane helix</keyword>
<evidence type="ECO:0000256" key="3">
    <source>
        <dbReference type="ARBA" id="ARBA00022989"/>
    </source>
</evidence>
<feature type="transmembrane region" description="Helical" evidence="5">
    <location>
        <begin position="58"/>
        <end position="79"/>
    </location>
</feature>
<dbReference type="GO" id="GO:0005524">
    <property type="term" value="F:ATP binding"/>
    <property type="evidence" value="ECO:0007669"/>
    <property type="project" value="InterPro"/>
</dbReference>
<feature type="transmembrane region" description="Helical" evidence="5">
    <location>
        <begin position="155"/>
        <end position="174"/>
    </location>
</feature>
<name>A0A9P7A2T5_9AGAM</name>
<evidence type="ECO:0000256" key="5">
    <source>
        <dbReference type="SAM" id="Phobius"/>
    </source>
</evidence>
<comment type="subcellular location">
    <subcellularLocation>
        <location evidence="1">Membrane</location>
        <topology evidence="1">Multi-pass membrane protein</topology>
    </subcellularLocation>
</comment>
<feature type="domain" description="ABC transmembrane type-1" evidence="6">
    <location>
        <begin position="1"/>
        <end position="180"/>
    </location>
</feature>
<evidence type="ECO:0000313" key="8">
    <source>
        <dbReference type="Proteomes" id="UP000714275"/>
    </source>
</evidence>
<gene>
    <name evidence="7" type="ORF">EV702DRAFT_1177584</name>
</gene>
<dbReference type="InterPro" id="IPR011527">
    <property type="entry name" value="ABC1_TM_dom"/>
</dbReference>
<comment type="caution">
    <text evidence="7">The sequence shown here is derived from an EMBL/GenBank/DDBJ whole genome shotgun (WGS) entry which is preliminary data.</text>
</comment>
<dbReference type="OrthoDB" id="6500128at2759"/>
<evidence type="ECO:0000313" key="7">
    <source>
        <dbReference type="EMBL" id="KAG1781399.1"/>
    </source>
</evidence>